<dbReference type="PANTHER" id="PTHR37533:SF2">
    <property type="entry name" value="FLAGELLAR HOOK-LENGTH CONTROL PROTEIN"/>
    <property type="match status" value="1"/>
</dbReference>
<sequence length="433" mass="45179">MQSLPVPVTQTKALNLADVASKNGSPANKSSAENAKATFQAELNKQVKAKQTQTQTKQDKNAESVKNSAQQSSPAKDSSEVDQAVQANKDTNNLSPDASFLADLNKQLDAARDMANQVALGDAKNQSPATVPTGAENKETIVSELISSLGIPAAQGLQNVANSTQLSPPAETGGAALSSTDAAMQQKNLMAAFNNVAASTQGQSEQPAADISAKPQGESLADVLTAKPDIKATAEESTFGKAIANAAKDLSAKDLLAKDAAPNAVQVQAAATNSSQNNNNVAAQQLASANVINVYPGKTGWDQAISQKVVWMLGAGQQSASLTLNPPDLGPLKVVISVHNDQADTTFISDNDEVRKALESGMAHLRDKMSESGIQLGQANVSTSQQSQQEFQQAAQGRRFDGAKNQTHTNVIENDNHAKVTVRVSDGLVDTFA</sequence>
<feature type="domain" description="Flagellar hook-length control protein-like C-terminal" evidence="2">
    <location>
        <begin position="307"/>
        <end position="389"/>
    </location>
</feature>
<protein>
    <submittedName>
        <fullName evidence="3">Flagellar hook-length control protein FliK</fullName>
    </submittedName>
</protein>
<reference evidence="3 4" key="1">
    <citation type="submission" date="2018-02" db="EMBL/GenBank/DDBJ databases">
        <title>A novel lanthanide dependent methylotroph, Methylotenera sp. La3113.</title>
        <authorList>
            <person name="Lv H."/>
            <person name="Tani A."/>
        </authorList>
    </citation>
    <scope>NUCLEOTIDE SEQUENCE [LARGE SCALE GENOMIC DNA]</scope>
    <source>
        <strain evidence="3 4">La3113</strain>
    </source>
</reference>
<dbReference type="RefSeq" id="WP_135277420.1">
    <property type="nucleotide sequence ID" value="NZ_PQVH01000008.1"/>
</dbReference>
<evidence type="ECO:0000313" key="3">
    <source>
        <dbReference type="EMBL" id="TFW71754.1"/>
    </source>
</evidence>
<evidence type="ECO:0000313" key="4">
    <source>
        <dbReference type="Proteomes" id="UP000297706"/>
    </source>
</evidence>
<feature type="compositionally biased region" description="Polar residues" evidence="1">
    <location>
        <begin position="64"/>
        <end position="76"/>
    </location>
</feature>
<dbReference type="AlphaFoldDB" id="A0A4Y9VS16"/>
<name>A0A4Y9VS16_9PROT</name>
<organism evidence="3 4">
    <name type="scientific">Methylotenera oryzisoli</name>
    <dbReference type="NCBI Taxonomy" id="2080758"/>
    <lineage>
        <taxon>Bacteria</taxon>
        <taxon>Pseudomonadati</taxon>
        <taxon>Pseudomonadota</taxon>
        <taxon>Betaproteobacteria</taxon>
        <taxon>Nitrosomonadales</taxon>
        <taxon>Methylophilaceae</taxon>
        <taxon>Methylotenera</taxon>
    </lineage>
</organism>
<keyword evidence="3" id="KW-0282">Flagellum</keyword>
<dbReference type="Pfam" id="PF02120">
    <property type="entry name" value="Flg_hook"/>
    <property type="match status" value="1"/>
</dbReference>
<gene>
    <name evidence="3" type="ORF">C3Y98_06625</name>
</gene>
<dbReference type="InterPro" id="IPR038610">
    <property type="entry name" value="FliK-like_C_sf"/>
</dbReference>
<dbReference type="InterPro" id="IPR052563">
    <property type="entry name" value="FliK"/>
</dbReference>
<feature type="compositionally biased region" description="Polar residues" evidence="1">
    <location>
        <begin position="22"/>
        <end position="33"/>
    </location>
</feature>
<proteinExistence type="predicted"/>
<evidence type="ECO:0000259" key="2">
    <source>
        <dbReference type="Pfam" id="PF02120"/>
    </source>
</evidence>
<keyword evidence="3" id="KW-0966">Cell projection</keyword>
<feature type="region of interest" description="Disordered" evidence="1">
    <location>
        <begin position="1"/>
        <end position="98"/>
    </location>
</feature>
<keyword evidence="3" id="KW-0969">Cilium</keyword>
<comment type="caution">
    <text evidence="3">The sequence shown here is derived from an EMBL/GenBank/DDBJ whole genome shotgun (WGS) entry which is preliminary data.</text>
</comment>
<feature type="compositionally biased region" description="Polar residues" evidence="1">
    <location>
        <begin position="85"/>
        <end position="96"/>
    </location>
</feature>
<dbReference type="CDD" id="cd17470">
    <property type="entry name" value="T3SS_Flik_C"/>
    <property type="match status" value="1"/>
</dbReference>
<evidence type="ECO:0000256" key="1">
    <source>
        <dbReference type="SAM" id="MobiDB-lite"/>
    </source>
</evidence>
<dbReference type="Proteomes" id="UP000297706">
    <property type="component" value="Unassembled WGS sequence"/>
</dbReference>
<dbReference type="InterPro" id="IPR021136">
    <property type="entry name" value="Flagellar_hook_control-like_C"/>
</dbReference>
<accession>A0A4Y9VS16</accession>
<feature type="compositionally biased region" description="Polar residues" evidence="1">
    <location>
        <begin position="1"/>
        <end position="13"/>
    </location>
</feature>
<dbReference type="OrthoDB" id="8596319at2"/>
<dbReference type="EMBL" id="PQVH01000008">
    <property type="protein sequence ID" value="TFW71754.1"/>
    <property type="molecule type" value="Genomic_DNA"/>
</dbReference>
<dbReference type="PANTHER" id="PTHR37533">
    <property type="entry name" value="FLAGELLAR HOOK-LENGTH CONTROL PROTEIN"/>
    <property type="match status" value="1"/>
</dbReference>
<keyword evidence="4" id="KW-1185">Reference proteome</keyword>
<dbReference type="Gene3D" id="3.30.750.140">
    <property type="match status" value="1"/>
</dbReference>